<keyword evidence="7 10" id="KW-0067">ATP-binding</keyword>
<dbReference type="GO" id="GO:0006730">
    <property type="term" value="P:one-carbon metabolic process"/>
    <property type="evidence" value="ECO:0007669"/>
    <property type="project" value="UniProtKB-KW"/>
</dbReference>
<evidence type="ECO:0000256" key="12">
    <source>
        <dbReference type="RuleBase" id="RU004462"/>
    </source>
</evidence>
<comment type="subcellular location">
    <subcellularLocation>
        <location evidence="10 11">Cytoplasm</location>
    </subcellularLocation>
</comment>
<dbReference type="InterPro" id="IPR022631">
    <property type="entry name" value="ADOMET_SYNTHASE_CS"/>
</dbReference>
<dbReference type="InterPro" id="IPR002133">
    <property type="entry name" value="S-AdoMet_synthetase"/>
</dbReference>
<comment type="cofactor">
    <cofactor evidence="10">
        <name>K(+)</name>
        <dbReference type="ChEBI" id="CHEBI:29103"/>
    </cofactor>
    <text evidence="10">Binds 1 potassium ion per subunit.</text>
</comment>
<evidence type="ECO:0000259" key="13">
    <source>
        <dbReference type="Pfam" id="PF00438"/>
    </source>
</evidence>
<comment type="function">
    <text evidence="10">Catalyzes the formation of S-adenosylmethionine (AdoMet) from methionine and ATP. The overall synthetic reaction is composed of two sequential steps, AdoMet formation and the subsequent tripolyphosphate hydrolysis which occurs prior to release of AdoMet from the enzyme.</text>
</comment>
<feature type="binding site" description="in other chain" evidence="10">
    <location>
        <position position="17"/>
    </location>
    <ligand>
        <name>ATP</name>
        <dbReference type="ChEBI" id="CHEBI:30616"/>
        <note>ligand shared between two neighboring subunits</note>
    </ligand>
</feature>
<dbReference type="InterPro" id="IPR022629">
    <property type="entry name" value="S-AdoMet_synt_central"/>
</dbReference>
<dbReference type="Pfam" id="PF02773">
    <property type="entry name" value="S-AdoMet_synt_C"/>
    <property type="match status" value="1"/>
</dbReference>
<dbReference type="InterPro" id="IPR022630">
    <property type="entry name" value="S-AdoMet_synt_C"/>
</dbReference>
<evidence type="ECO:0000256" key="5">
    <source>
        <dbReference type="ARBA" id="ARBA00022723"/>
    </source>
</evidence>
<dbReference type="UniPathway" id="UPA00315">
    <property type="reaction ID" value="UER00080"/>
</dbReference>
<comment type="pathway">
    <text evidence="1 10">Amino-acid biosynthesis; S-adenosyl-L-methionine biosynthesis; S-adenosyl-L-methionine from L-methionine: step 1/1.</text>
</comment>
<organism evidence="16">
    <name type="scientific">Desulfobacca acetoxidans</name>
    <dbReference type="NCBI Taxonomy" id="60893"/>
    <lineage>
        <taxon>Bacteria</taxon>
        <taxon>Pseudomonadati</taxon>
        <taxon>Thermodesulfobacteriota</taxon>
        <taxon>Desulfobaccia</taxon>
        <taxon>Desulfobaccales</taxon>
        <taxon>Desulfobaccaceae</taxon>
        <taxon>Desulfobacca</taxon>
    </lineage>
</organism>
<dbReference type="NCBIfam" id="TIGR01034">
    <property type="entry name" value="metK"/>
    <property type="match status" value="1"/>
</dbReference>
<evidence type="ECO:0000256" key="7">
    <source>
        <dbReference type="ARBA" id="ARBA00022840"/>
    </source>
</evidence>
<evidence type="ECO:0000259" key="14">
    <source>
        <dbReference type="Pfam" id="PF02772"/>
    </source>
</evidence>
<feature type="binding site" description="in other chain" evidence="10">
    <location>
        <position position="272"/>
    </location>
    <ligand>
        <name>L-methionine</name>
        <dbReference type="ChEBI" id="CHEBI:57844"/>
        <note>ligand shared between two neighboring subunits</note>
    </ligand>
</feature>
<accession>A0A7C5EQM3</accession>
<dbReference type="AlphaFoldDB" id="A0A7C5EQM3"/>
<dbReference type="Pfam" id="PF02772">
    <property type="entry name" value="S-AdoMet_synt_M"/>
    <property type="match status" value="1"/>
</dbReference>
<reference evidence="16" key="1">
    <citation type="journal article" date="2020" name="mSystems">
        <title>Genome- and Community-Level Interaction Insights into Carbon Utilization and Element Cycling Functions of Hydrothermarchaeota in Hydrothermal Sediment.</title>
        <authorList>
            <person name="Zhou Z."/>
            <person name="Liu Y."/>
            <person name="Xu W."/>
            <person name="Pan J."/>
            <person name="Luo Z.H."/>
            <person name="Li M."/>
        </authorList>
    </citation>
    <scope>NUCLEOTIDE SEQUENCE [LARGE SCALE GENOMIC DNA]</scope>
    <source>
        <strain evidence="16">SpSt-853</strain>
    </source>
</reference>
<gene>
    <name evidence="10" type="primary">metK</name>
    <name evidence="16" type="ORF">ENW48_04530</name>
</gene>
<protein>
    <recommendedName>
        <fullName evidence="10">S-adenosylmethionine synthase</fullName>
        <shortName evidence="10">AdoMet synthase</shortName>
        <ecNumber evidence="10">2.5.1.6</ecNumber>
    </recommendedName>
    <alternativeName>
        <fullName evidence="10">MAT</fullName>
    </alternativeName>
    <alternativeName>
        <fullName evidence="10">Methionine adenosyltransferase</fullName>
    </alternativeName>
</protein>
<sequence length="390" mass="43071">MSKPDFLFTSESVTEGHPDKVADQISDAILDAILAQDKYARVACETLVTTGLALIAGEITTSARVDYPDIVRQTIKEIGYCDSSMGFDWETCAVLVSIDRQSPDIAIGVNGRGLSPEQGAGDQGLMFGYASTSTENYMPMPIWYAHRLAERLAKVRKDGTLPFLRPDGKTQVTVRYENYTPKDIHTVVIAAQHNPDVKYNDLREAIIEEVIKKTIPAQLLNNTKYLVNTTGRFVEGGPKADCGMTGRKIIVDTYGGRGYHGGGAFSGKDPTKVDRTTSYMLRHVAKNVVAAGLARRCEVQVACSIGLPDPLAIMVYTYGTGVLPDDQLLKIITDTWSFKPAAMIQYLDMQRPIFKKTAVYGHFGRTDPDFTWEYLNKVEILREKAGLKPL</sequence>
<evidence type="ECO:0000256" key="9">
    <source>
        <dbReference type="ARBA" id="ARBA00022958"/>
    </source>
</evidence>
<keyword evidence="8 10" id="KW-0460">Magnesium</keyword>
<dbReference type="InterPro" id="IPR022636">
    <property type="entry name" value="S-AdoMet_synthetase_sfam"/>
</dbReference>
<dbReference type="GO" id="GO:0005737">
    <property type="term" value="C:cytoplasm"/>
    <property type="evidence" value="ECO:0007669"/>
    <property type="project" value="UniProtKB-SubCell"/>
</dbReference>
<comment type="similarity">
    <text evidence="2 10 12">Belongs to the AdoMet synthase family.</text>
</comment>
<proteinExistence type="inferred from homology"/>
<dbReference type="SUPFAM" id="SSF55973">
    <property type="entry name" value="S-adenosylmethionine synthetase"/>
    <property type="match status" value="3"/>
</dbReference>
<feature type="binding site" evidence="10">
    <location>
        <position position="241"/>
    </location>
    <ligand>
        <name>ATP</name>
        <dbReference type="ChEBI" id="CHEBI:30616"/>
        <note>ligand shared between two neighboring subunits</note>
    </ligand>
</feature>
<dbReference type="InterPro" id="IPR022628">
    <property type="entry name" value="S-AdoMet_synt_N"/>
</dbReference>
<evidence type="ECO:0000313" key="16">
    <source>
        <dbReference type="EMBL" id="HGZ11463.1"/>
    </source>
</evidence>
<name>A0A7C5EQM3_9BACT</name>
<feature type="binding site" evidence="10">
    <location>
        <position position="264"/>
    </location>
    <ligand>
        <name>ATP</name>
        <dbReference type="ChEBI" id="CHEBI:30616"/>
        <note>ligand shared between two neighboring subunits</note>
    </ligand>
</feature>
<evidence type="ECO:0000259" key="15">
    <source>
        <dbReference type="Pfam" id="PF02773"/>
    </source>
</evidence>
<keyword evidence="9 10" id="KW-0630">Potassium</keyword>
<feature type="binding site" description="in other chain" evidence="10">
    <location>
        <begin position="167"/>
        <end position="169"/>
    </location>
    <ligand>
        <name>ATP</name>
        <dbReference type="ChEBI" id="CHEBI:30616"/>
        <note>ligand shared between two neighboring subunits</note>
    </ligand>
</feature>
<dbReference type="EC" id="2.5.1.6" evidence="10"/>
<dbReference type="Pfam" id="PF00438">
    <property type="entry name" value="S-AdoMet_synt_N"/>
    <property type="match status" value="1"/>
</dbReference>
<dbReference type="PROSITE" id="PS00376">
    <property type="entry name" value="ADOMET_SYNTHASE_1"/>
    <property type="match status" value="1"/>
</dbReference>
<comment type="subunit">
    <text evidence="10">Homotetramer; dimer of dimers.</text>
</comment>
<dbReference type="GO" id="GO:0006556">
    <property type="term" value="P:S-adenosylmethionine biosynthetic process"/>
    <property type="evidence" value="ECO:0007669"/>
    <property type="project" value="UniProtKB-UniRule"/>
</dbReference>
<dbReference type="HAMAP" id="MF_00086">
    <property type="entry name" value="S_AdoMet_synth1"/>
    <property type="match status" value="1"/>
</dbReference>
<keyword evidence="4 10" id="KW-0808">Transferase</keyword>
<dbReference type="PANTHER" id="PTHR11964">
    <property type="entry name" value="S-ADENOSYLMETHIONINE SYNTHETASE"/>
    <property type="match status" value="1"/>
</dbReference>
<feature type="binding site" evidence="10">
    <location>
        <position position="241"/>
    </location>
    <ligand>
        <name>L-methionine</name>
        <dbReference type="ChEBI" id="CHEBI:57844"/>
        <note>ligand shared between two neighboring subunits</note>
    </ligand>
</feature>
<keyword evidence="10" id="KW-0963">Cytoplasm</keyword>
<comment type="caution">
    <text evidence="16">The sequence shown here is derived from an EMBL/GenBank/DDBJ whole genome shotgun (WGS) entry which is preliminary data.</text>
</comment>
<dbReference type="CDD" id="cd18079">
    <property type="entry name" value="S-AdoMet_synt"/>
    <property type="match status" value="1"/>
</dbReference>
<feature type="domain" description="S-adenosylmethionine synthetase N-terminal" evidence="13">
    <location>
        <begin position="6"/>
        <end position="103"/>
    </location>
</feature>
<evidence type="ECO:0000256" key="10">
    <source>
        <dbReference type="HAMAP-Rule" id="MF_00086"/>
    </source>
</evidence>
<feature type="binding site" evidence="10">
    <location>
        <position position="45"/>
    </location>
    <ligand>
        <name>K(+)</name>
        <dbReference type="ChEBI" id="CHEBI:29103"/>
    </ligand>
</feature>
<keyword evidence="5 10" id="KW-0479">Metal-binding</keyword>
<dbReference type="PROSITE" id="PS00377">
    <property type="entry name" value="ADOMET_SYNTHASE_2"/>
    <property type="match status" value="1"/>
</dbReference>
<dbReference type="EMBL" id="DTKJ01000031">
    <property type="protein sequence ID" value="HGZ11463.1"/>
    <property type="molecule type" value="Genomic_DNA"/>
</dbReference>
<evidence type="ECO:0000256" key="4">
    <source>
        <dbReference type="ARBA" id="ARBA00022679"/>
    </source>
</evidence>
<dbReference type="FunFam" id="3.30.300.10:FF:000003">
    <property type="entry name" value="S-adenosylmethionine synthase"/>
    <property type="match status" value="1"/>
</dbReference>
<dbReference type="GO" id="GO:0000287">
    <property type="term" value="F:magnesium ion binding"/>
    <property type="evidence" value="ECO:0007669"/>
    <property type="project" value="UniProtKB-UniRule"/>
</dbReference>
<evidence type="ECO:0000256" key="8">
    <source>
        <dbReference type="ARBA" id="ARBA00022842"/>
    </source>
</evidence>
<keyword evidence="6 10" id="KW-0547">Nucleotide-binding</keyword>
<dbReference type="GO" id="GO:0004478">
    <property type="term" value="F:methionine adenosyltransferase activity"/>
    <property type="evidence" value="ECO:0007669"/>
    <property type="project" value="UniProtKB-UniRule"/>
</dbReference>
<feature type="binding site" description="in other chain" evidence="10">
    <location>
        <begin position="232"/>
        <end position="233"/>
    </location>
    <ligand>
        <name>ATP</name>
        <dbReference type="ChEBI" id="CHEBI:30616"/>
        <note>ligand shared between two neighboring subunits</note>
    </ligand>
</feature>
<dbReference type="Gene3D" id="3.30.300.10">
    <property type="match status" value="3"/>
</dbReference>
<feature type="region of interest" description="Flexible loop" evidence="10">
    <location>
        <begin position="101"/>
        <end position="111"/>
    </location>
</feature>
<feature type="binding site" evidence="10">
    <location>
        <position position="268"/>
    </location>
    <ligand>
        <name>ATP</name>
        <dbReference type="ChEBI" id="CHEBI:30616"/>
        <note>ligand shared between two neighboring subunits</note>
    </ligand>
</feature>
<feature type="domain" description="S-adenosylmethionine synthetase central" evidence="14">
    <location>
        <begin position="117"/>
        <end position="233"/>
    </location>
</feature>
<comment type="catalytic activity">
    <reaction evidence="10">
        <text>L-methionine + ATP + H2O = S-adenosyl-L-methionine + phosphate + diphosphate</text>
        <dbReference type="Rhea" id="RHEA:21080"/>
        <dbReference type="ChEBI" id="CHEBI:15377"/>
        <dbReference type="ChEBI" id="CHEBI:30616"/>
        <dbReference type="ChEBI" id="CHEBI:33019"/>
        <dbReference type="ChEBI" id="CHEBI:43474"/>
        <dbReference type="ChEBI" id="CHEBI:57844"/>
        <dbReference type="ChEBI" id="CHEBI:59789"/>
        <dbReference type="EC" id="2.5.1.6"/>
    </reaction>
</comment>
<evidence type="ECO:0000256" key="6">
    <source>
        <dbReference type="ARBA" id="ARBA00022741"/>
    </source>
</evidence>
<keyword evidence="3 10" id="KW-0554">One-carbon metabolism</keyword>
<evidence type="ECO:0000256" key="2">
    <source>
        <dbReference type="ARBA" id="ARBA00009685"/>
    </source>
</evidence>
<evidence type="ECO:0000256" key="3">
    <source>
        <dbReference type="ARBA" id="ARBA00022563"/>
    </source>
</evidence>
<dbReference type="GO" id="GO:0005524">
    <property type="term" value="F:ATP binding"/>
    <property type="evidence" value="ECO:0007669"/>
    <property type="project" value="UniProtKB-UniRule"/>
</dbReference>
<feature type="domain" description="S-adenosylmethionine synthetase C-terminal" evidence="15">
    <location>
        <begin position="236"/>
        <end position="373"/>
    </location>
</feature>
<comment type="cofactor">
    <cofactor evidence="10">
        <name>Mg(2+)</name>
        <dbReference type="ChEBI" id="CHEBI:18420"/>
    </cofactor>
    <text evidence="10">Binds 2 divalent ions per subunit.</text>
</comment>
<feature type="binding site" evidence="10">
    <location>
        <position position="19"/>
    </location>
    <ligand>
        <name>Mg(2+)</name>
        <dbReference type="ChEBI" id="CHEBI:18420"/>
    </ligand>
</feature>
<evidence type="ECO:0000256" key="1">
    <source>
        <dbReference type="ARBA" id="ARBA00005224"/>
    </source>
</evidence>
<evidence type="ECO:0000256" key="11">
    <source>
        <dbReference type="RuleBase" id="RU000542"/>
    </source>
</evidence>
<feature type="binding site" description="in other chain" evidence="10">
    <location>
        <begin position="247"/>
        <end position="248"/>
    </location>
    <ligand>
        <name>ATP</name>
        <dbReference type="ChEBI" id="CHEBI:30616"/>
        <note>ligand shared between two neighboring subunits</note>
    </ligand>
</feature>
<feature type="binding site" description="in other chain" evidence="10">
    <location>
        <position position="58"/>
    </location>
    <ligand>
        <name>L-methionine</name>
        <dbReference type="ChEBI" id="CHEBI:57844"/>
        <note>ligand shared between two neighboring subunits</note>
    </ligand>
</feature>
<dbReference type="PIRSF" id="PIRSF000497">
    <property type="entry name" value="MAT"/>
    <property type="match status" value="1"/>
</dbReference>
<feature type="binding site" description="in other chain" evidence="10">
    <location>
        <position position="101"/>
    </location>
    <ligand>
        <name>L-methionine</name>
        <dbReference type="ChEBI" id="CHEBI:57844"/>
        <note>ligand shared between two neighboring subunits</note>
    </ligand>
</feature>